<evidence type="ECO:0000313" key="2">
    <source>
        <dbReference type="Proteomes" id="UP000034181"/>
    </source>
</evidence>
<dbReference type="PANTHER" id="PTHR47618">
    <property type="entry name" value="BIFUNCTIONAL OLIGORIBONUCLEASE AND PAP PHOSPHATASE NRNA"/>
    <property type="match status" value="1"/>
</dbReference>
<dbReference type="Gene3D" id="3.90.1640.10">
    <property type="entry name" value="inorganic pyrophosphatase (n-terminal core)"/>
    <property type="match status" value="1"/>
</dbReference>
<reference evidence="1 2" key="1">
    <citation type="journal article" date="2015" name="Nature">
        <title>rRNA introns, odd ribosomes, and small enigmatic genomes across a large radiation of phyla.</title>
        <authorList>
            <person name="Brown C.T."/>
            <person name="Hug L.A."/>
            <person name="Thomas B.C."/>
            <person name="Sharon I."/>
            <person name="Castelle C.J."/>
            <person name="Singh A."/>
            <person name="Wilkins M.J."/>
            <person name="Williams K.H."/>
            <person name="Banfield J.F."/>
        </authorList>
    </citation>
    <scope>NUCLEOTIDE SEQUENCE [LARGE SCALE GENOMIC DNA]</scope>
</reference>
<gene>
    <name evidence="1" type="ORF">US96_C0058G0006</name>
</gene>
<dbReference type="InterPro" id="IPR038763">
    <property type="entry name" value="DHH_sf"/>
</dbReference>
<dbReference type="EMBL" id="LBUZ01000058">
    <property type="protein sequence ID" value="KKQ73631.1"/>
    <property type="molecule type" value="Genomic_DNA"/>
</dbReference>
<accession>A0A0G0N965</accession>
<sequence>MDISFNNLVKESKSILILVPTNPHFDHVAAALSLYLGLSGKKETAIVCPTPMLVEFNRLVGVDKVVQELGNKNLIIRFQNYPVNDLEKISYEIENGEIKIKVEPKQGFAAPKKEDITFNHAGVVADLVLLIGGGHDGHFPHLTNADLKQAKCVHIGVKSLTLSTGIDILSLATSASSVSELAAAFLKEADFEINADIATNLITGIEEGSRGYSTAEVTADTFAKVSELMRLGGKRVSRDQMPD</sequence>
<dbReference type="PANTHER" id="PTHR47618:SF1">
    <property type="entry name" value="BIFUNCTIONAL OLIGORIBONUCLEASE AND PAP PHOSPHATASE NRNA"/>
    <property type="match status" value="1"/>
</dbReference>
<comment type="caution">
    <text evidence="1">The sequence shown here is derived from an EMBL/GenBank/DDBJ whole genome shotgun (WGS) entry which is preliminary data.</text>
</comment>
<evidence type="ECO:0000313" key="1">
    <source>
        <dbReference type="EMBL" id="KKQ73631.1"/>
    </source>
</evidence>
<organism evidence="1 2">
    <name type="scientific">Candidatus Woesebacteria bacterium GW2011_GWB1_38_5b</name>
    <dbReference type="NCBI Taxonomy" id="1618569"/>
    <lineage>
        <taxon>Bacteria</taxon>
        <taxon>Candidatus Woeseibacteriota</taxon>
    </lineage>
</organism>
<dbReference type="InterPro" id="IPR051319">
    <property type="entry name" value="Oligoribo/pAp-PDE_c-di-AMP_PDE"/>
</dbReference>
<feature type="non-terminal residue" evidence="1">
    <location>
        <position position="243"/>
    </location>
</feature>
<name>A0A0G0N965_9BACT</name>
<dbReference type="Proteomes" id="UP000034181">
    <property type="component" value="Unassembled WGS sequence"/>
</dbReference>
<dbReference type="SUPFAM" id="SSF64182">
    <property type="entry name" value="DHH phosphoesterases"/>
    <property type="match status" value="1"/>
</dbReference>
<dbReference type="AlphaFoldDB" id="A0A0G0N965"/>
<evidence type="ECO:0008006" key="3">
    <source>
        <dbReference type="Google" id="ProtNLM"/>
    </source>
</evidence>
<proteinExistence type="predicted"/>
<protein>
    <recommendedName>
        <fullName evidence="3">Phosphoesterase RecJ domain protein</fullName>
    </recommendedName>
</protein>